<dbReference type="NCBIfam" id="TIGR01549">
    <property type="entry name" value="HAD-SF-IA-v1"/>
    <property type="match status" value="1"/>
</dbReference>
<dbReference type="SFLD" id="SFLDS00003">
    <property type="entry name" value="Haloacid_Dehalogenase"/>
    <property type="match status" value="1"/>
</dbReference>
<dbReference type="Gene3D" id="3.40.50.1000">
    <property type="entry name" value="HAD superfamily/HAD-like"/>
    <property type="match status" value="1"/>
</dbReference>
<dbReference type="InterPro" id="IPR041492">
    <property type="entry name" value="HAD_2"/>
</dbReference>
<dbReference type="SFLD" id="SFLDG01129">
    <property type="entry name" value="C1.5:_HAD__Beta-PGM__Phosphata"/>
    <property type="match status" value="1"/>
</dbReference>
<proteinExistence type="predicted"/>
<evidence type="ECO:0000313" key="2">
    <source>
        <dbReference type="Proteomes" id="UP000654345"/>
    </source>
</evidence>
<dbReference type="RefSeq" id="WP_201371083.1">
    <property type="nucleotide sequence ID" value="NZ_BNJG01000001.1"/>
</dbReference>
<dbReference type="PANTHER" id="PTHR46191:SF2">
    <property type="entry name" value="HALOACID DEHALOGENASE-LIKE HYDROLASE DOMAIN-CONTAINING PROTEIN 3"/>
    <property type="match status" value="1"/>
</dbReference>
<accession>A0ABQ3UNR7</accession>
<evidence type="ECO:0008006" key="3">
    <source>
        <dbReference type="Google" id="ProtNLM"/>
    </source>
</evidence>
<dbReference type="InterPro" id="IPR036412">
    <property type="entry name" value="HAD-like_sf"/>
</dbReference>
<dbReference type="Gene3D" id="1.10.150.720">
    <property type="entry name" value="Haloacid dehalogenase-like hydrolase"/>
    <property type="match status" value="1"/>
</dbReference>
<evidence type="ECO:0000313" key="1">
    <source>
        <dbReference type="EMBL" id="GHO54358.1"/>
    </source>
</evidence>
<reference evidence="1 2" key="1">
    <citation type="journal article" date="2021" name="Int. J. Syst. Evol. Microbiol.">
        <title>Reticulibacter mediterranei gen. nov., sp. nov., within the new family Reticulibacteraceae fam. nov., and Ktedonospora formicarum gen. nov., sp. nov., Ktedonobacter robiniae sp. nov., Dictyobacter formicarum sp. nov. and Dictyobacter arantiisoli sp. nov., belonging to the class Ktedonobacteria.</title>
        <authorList>
            <person name="Yabe S."/>
            <person name="Zheng Y."/>
            <person name="Wang C.M."/>
            <person name="Sakai Y."/>
            <person name="Abe K."/>
            <person name="Yokota A."/>
            <person name="Donadio S."/>
            <person name="Cavaletti L."/>
            <person name="Monciardini P."/>
        </authorList>
    </citation>
    <scope>NUCLEOTIDE SEQUENCE [LARGE SCALE GENOMIC DNA]</scope>
    <source>
        <strain evidence="1 2">SOSP1-30</strain>
    </source>
</reference>
<dbReference type="InterPro" id="IPR006439">
    <property type="entry name" value="HAD-SF_hydro_IA"/>
</dbReference>
<keyword evidence="2" id="KW-1185">Reference proteome</keyword>
<name>A0ABQ3UNR7_9CHLR</name>
<dbReference type="SUPFAM" id="SSF56784">
    <property type="entry name" value="HAD-like"/>
    <property type="match status" value="1"/>
</dbReference>
<gene>
    <name evidence="1" type="ORF">KSB_28330</name>
</gene>
<dbReference type="Pfam" id="PF13419">
    <property type="entry name" value="HAD_2"/>
    <property type="match status" value="1"/>
</dbReference>
<dbReference type="EMBL" id="BNJG01000001">
    <property type="protein sequence ID" value="GHO54358.1"/>
    <property type="molecule type" value="Genomic_DNA"/>
</dbReference>
<protein>
    <recommendedName>
        <fullName evidence="3">HAD family hydrolase</fullName>
    </recommendedName>
</protein>
<dbReference type="InterPro" id="IPR023214">
    <property type="entry name" value="HAD_sf"/>
</dbReference>
<comment type="caution">
    <text evidence="1">The sequence shown here is derived from an EMBL/GenBank/DDBJ whole genome shotgun (WGS) entry which is preliminary data.</text>
</comment>
<dbReference type="PANTHER" id="PTHR46191">
    <property type="match status" value="1"/>
</dbReference>
<dbReference type="Proteomes" id="UP000654345">
    <property type="component" value="Unassembled WGS sequence"/>
</dbReference>
<dbReference type="InterPro" id="IPR051828">
    <property type="entry name" value="HAD-like_hydrolase_domain"/>
</dbReference>
<dbReference type="InterPro" id="IPR044924">
    <property type="entry name" value="HAD-SF_hydro_IA_REG-2-like_cap"/>
</dbReference>
<sequence>MLIEQPQAIRTVFFDAGFTLLQPTLSTPEICHHVGHSLDLHIHIDDVKERMQGAEGYFHHHQRLNRHIWASEQGIIDFWTGYYMNLLRPFVEEHDEKRLYQLAHTITREFDKPSNWQLYNDVLPVLEALQAHKYTLGIISDWGSALNTILHTLRLSQYFDCVLISATTRHAKPSPMLYEEALARANSIPEFSLHIGDTYVQDILGARSVGITPVLLDRHQKLHSHQVDCLVVTSLFELLDHLEVPHS</sequence>
<organism evidence="1 2">
    <name type="scientific">Ktedonobacter robiniae</name>
    <dbReference type="NCBI Taxonomy" id="2778365"/>
    <lineage>
        <taxon>Bacteria</taxon>
        <taxon>Bacillati</taxon>
        <taxon>Chloroflexota</taxon>
        <taxon>Ktedonobacteria</taxon>
        <taxon>Ktedonobacterales</taxon>
        <taxon>Ktedonobacteraceae</taxon>
        <taxon>Ktedonobacter</taxon>
    </lineage>
</organism>